<evidence type="ECO:0000313" key="2">
    <source>
        <dbReference type="EMBL" id="KAG2324487.1"/>
    </source>
</evidence>
<sequence length="86" mass="9413">MIHLHMIFRQGVRNVAVGNAPEIGDALLTSSQVRKITFKGSKELGKKVDVRCCTYCQQDQISMLYNKGVKQTGVGREGSNPSMVAS</sequence>
<proteinExistence type="predicted"/>
<feature type="domain" description="Aldehyde dehydrogenase" evidence="1">
    <location>
        <begin position="10"/>
        <end position="51"/>
    </location>
</feature>
<evidence type="ECO:0000259" key="1">
    <source>
        <dbReference type="Pfam" id="PF00171"/>
    </source>
</evidence>
<reference evidence="2 3" key="1">
    <citation type="submission" date="2020-02" db="EMBL/GenBank/DDBJ databases">
        <authorList>
            <person name="Ma Q."/>
            <person name="Huang Y."/>
            <person name="Song X."/>
            <person name="Pei D."/>
        </authorList>
    </citation>
    <scope>NUCLEOTIDE SEQUENCE [LARGE SCALE GENOMIC DNA]</scope>
    <source>
        <strain evidence="2">Sxm20200214</strain>
        <tissue evidence="2">Leaf</tissue>
    </source>
</reference>
<gene>
    <name evidence="2" type="ORF">Bca52824_007215</name>
</gene>
<dbReference type="InterPro" id="IPR015590">
    <property type="entry name" value="Aldehyde_DH_dom"/>
</dbReference>
<dbReference type="Proteomes" id="UP000886595">
    <property type="component" value="Unassembled WGS sequence"/>
</dbReference>
<keyword evidence="3" id="KW-1185">Reference proteome</keyword>
<evidence type="ECO:0000313" key="3">
    <source>
        <dbReference type="Proteomes" id="UP000886595"/>
    </source>
</evidence>
<dbReference type="EMBL" id="JAAMPC010000002">
    <property type="protein sequence ID" value="KAG2324487.1"/>
    <property type="molecule type" value="Genomic_DNA"/>
</dbReference>
<accession>A0A8X8B7N9</accession>
<dbReference type="Pfam" id="PF00171">
    <property type="entry name" value="Aldedh"/>
    <property type="match status" value="1"/>
</dbReference>
<dbReference type="Gene3D" id="3.40.605.10">
    <property type="entry name" value="Aldehyde Dehydrogenase, Chain A, domain 1"/>
    <property type="match status" value="1"/>
</dbReference>
<dbReference type="GO" id="GO:0016491">
    <property type="term" value="F:oxidoreductase activity"/>
    <property type="evidence" value="ECO:0007669"/>
    <property type="project" value="InterPro"/>
</dbReference>
<dbReference type="AlphaFoldDB" id="A0A8X8B7N9"/>
<protein>
    <recommendedName>
        <fullName evidence="1">Aldehyde dehydrogenase domain-containing protein</fullName>
    </recommendedName>
</protein>
<organism evidence="2 3">
    <name type="scientific">Brassica carinata</name>
    <name type="common">Ethiopian mustard</name>
    <name type="synonym">Abyssinian cabbage</name>
    <dbReference type="NCBI Taxonomy" id="52824"/>
    <lineage>
        <taxon>Eukaryota</taxon>
        <taxon>Viridiplantae</taxon>
        <taxon>Streptophyta</taxon>
        <taxon>Embryophyta</taxon>
        <taxon>Tracheophyta</taxon>
        <taxon>Spermatophyta</taxon>
        <taxon>Magnoliopsida</taxon>
        <taxon>eudicotyledons</taxon>
        <taxon>Gunneridae</taxon>
        <taxon>Pentapetalae</taxon>
        <taxon>rosids</taxon>
        <taxon>malvids</taxon>
        <taxon>Brassicales</taxon>
        <taxon>Brassicaceae</taxon>
        <taxon>Brassiceae</taxon>
        <taxon>Brassica</taxon>
    </lineage>
</organism>
<dbReference type="InterPro" id="IPR016161">
    <property type="entry name" value="Ald_DH/histidinol_DH"/>
</dbReference>
<comment type="caution">
    <text evidence="2">The sequence shown here is derived from an EMBL/GenBank/DDBJ whole genome shotgun (WGS) entry which is preliminary data.</text>
</comment>
<dbReference type="OrthoDB" id="1726837at2759"/>
<dbReference type="InterPro" id="IPR016162">
    <property type="entry name" value="Ald_DH_N"/>
</dbReference>
<dbReference type="SUPFAM" id="SSF53720">
    <property type="entry name" value="ALDH-like"/>
    <property type="match status" value="1"/>
</dbReference>
<name>A0A8X8B7N9_BRACI</name>